<evidence type="ECO:0000313" key="2">
    <source>
        <dbReference type="EMBL" id="GHH23224.1"/>
    </source>
</evidence>
<keyword evidence="3" id="KW-1185">Reference proteome</keyword>
<accession>A0ABQ3LTY2</accession>
<evidence type="ECO:0000259" key="1">
    <source>
        <dbReference type="Pfam" id="PF01814"/>
    </source>
</evidence>
<sequence>MIDQLRQDHERLRAIAAQLRALLKDDGARIGLCFAAARWSFTRELLRHMALEKQFLRDQHPACAEVSARLPHNSANLERRFRDHLARWTTLDIDENWKDYCRDLREILNILENRMLFQERAVFPRLGHPAQRPKSR</sequence>
<dbReference type="EMBL" id="BNAQ01000006">
    <property type="protein sequence ID" value="GHH23224.1"/>
    <property type="molecule type" value="Genomic_DNA"/>
</dbReference>
<comment type="caution">
    <text evidence="2">The sequence shown here is derived from an EMBL/GenBank/DDBJ whole genome shotgun (WGS) entry which is preliminary data.</text>
</comment>
<dbReference type="InterPro" id="IPR012312">
    <property type="entry name" value="Hemerythrin-like"/>
</dbReference>
<reference evidence="3" key="1">
    <citation type="journal article" date="2019" name="Int. J. Syst. Evol. Microbiol.">
        <title>The Global Catalogue of Microorganisms (GCM) 10K type strain sequencing project: providing services to taxonomists for standard genome sequencing and annotation.</title>
        <authorList>
            <consortium name="The Broad Institute Genomics Platform"/>
            <consortium name="The Broad Institute Genome Sequencing Center for Infectious Disease"/>
            <person name="Wu L."/>
            <person name="Ma J."/>
        </authorList>
    </citation>
    <scope>NUCLEOTIDE SEQUENCE [LARGE SCALE GENOMIC DNA]</scope>
    <source>
        <strain evidence="3">CGMCC 1.8957</strain>
    </source>
</reference>
<dbReference type="Pfam" id="PF01814">
    <property type="entry name" value="Hemerythrin"/>
    <property type="match status" value="1"/>
</dbReference>
<name>A0ABQ3LTY2_9SPHN</name>
<gene>
    <name evidence="2" type="ORF">GCM10008023_33940</name>
</gene>
<organism evidence="2 3">
    <name type="scientific">Sphingomonas glacialis</name>
    <dbReference type="NCBI Taxonomy" id="658225"/>
    <lineage>
        <taxon>Bacteria</taxon>
        <taxon>Pseudomonadati</taxon>
        <taxon>Pseudomonadota</taxon>
        <taxon>Alphaproteobacteria</taxon>
        <taxon>Sphingomonadales</taxon>
        <taxon>Sphingomonadaceae</taxon>
        <taxon>Sphingomonas</taxon>
    </lineage>
</organism>
<feature type="domain" description="Hemerythrin-like" evidence="1">
    <location>
        <begin position="1"/>
        <end position="126"/>
    </location>
</feature>
<dbReference type="Proteomes" id="UP000652430">
    <property type="component" value="Unassembled WGS sequence"/>
</dbReference>
<protein>
    <recommendedName>
        <fullName evidence="1">Hemerythrin-like domain-containing protein</fullName>
    </recommendedName>
</protein>
<proteinExistence type="predicted"/>
<evidence type="ECO:0000313" key="3">
    <source>
        <dbReference type="Proteomes" id="UP000652430"/>
    </source>
</evidence>